<dbReference type="InterPro" id="IPR029526">
    <property type="entry name" value="PGBD"/>
</dbReference>
<comment type="caution">
    <text evidence="2">The sequence shown here is derived from an EMBL/GenBank/DDBJ whole genome shotgun (WGS) entry which is preliminary data.</text>
</comment>
<gene>
    <name evidence="2" type="ORF">QE152_g28423</name>
</gene>
<dbReference type="GO" id="GO:0043565">
    <property type="term" value="F:sequence-specific DNA binding"/>
    <property type="evidence" value="ECO:0007669"/>
    <property type="project" value="TreeGrafter"/>
</dbReference>
<dbReference type="InterPro" id="IPR052638">
    <property type="entry name" value="PiggyBac_TE-derived"/>
</dbReference>
<name>A0AAW1JJI8_POPJA</name>
<reference evidence="2 3" key="1">
    <citation type="journal article" date="2024" name="BMC Genomics">
        <title>De novo assembly and annotation of Popillia japonica's genome with initial clues to its potential as an invasive pest.</title>
        <authorList>
            <person name="Cucini C."/>
            <person name="Boschi S."/>
            <person name="Funari R."/>
            <person name="Cardaioli E."/>
            <person name="Iannotti N."/>
            <person name="Marturano G."/>
            <person name="Paoli F."/>
            <person name="Bruttini M."/>
            <person name="Carapelli A."/>
            <person name="Frati F."/>
            <person name="Nardi F."/>
        </authorList>
    </citation>
    <scope>NUCLEOTIDE SEQUENCE [LARGE SCALE GENOMIC DNA]</scope>
    <source>
        <strain evidence="2">DMR45628</strain>
    </source>
</reference>
<dbReference type="Pfam" id="PF13843">
    <property type="entry name" value="DDE_Tnp_1_7"/>
    <property type="match status" value="1"/>
</dbReference>
<sequence>MIPYYGRHGCKQFMRGPTISVDESMIPYYGRHGCKQFMRGQPIRFEYELWVAAYPSGYIYHVEPYCGCCKEYPSGYIYHVEPYCDISIRFPETGLGQRGDVVIGLIGH</sequence>
<dbReference type="AlphaFoldDB" id="A0AAW1JJI8"/>
<accession>A0AAW1JJI8</accession>
<evidence type="ECO:0000259" key="1">
    <source>
        <dbReference type="Pfam" id="PF13843"/>
    </source>
</evidence>
<keyword evidence="3" id="KW-1185">Reference proteome</keyword>
<protein>
    <submittedName>
        <fullName evidence="2">Transposase IS4</fullName>
    </submittedName>
</protein>
<evidence type="ECO:0000313" key="3">
    <source>
        <dbReference type="Proteomes" id="UP001458880"/>
    </source>
</evidence>
<proteinExistence type="predicted"/>
<dbReference type="PANTHER" id="PTHR47055">
    <property type="entry name" value="DDE_TNP_1_7 DOMAIN-CONTAINING PROTEIN"/>
    <property type="match status" value="1"/>
</dbReference>
<evidence type="ECO:0000313" key="2">
    <source>
        <dbReference type="EMBL" id="KAK9704217.1"/>
    </source>
</evidence>
<feature type="domain" description="PiggyBac transposable element-derived protein" evidence="1">
    <location>
        <begin position="13"/>
        <end position="72"/>
    </location>
</feature>
<dbReference type="Proteomes" id="UP001458880">
    <property type="component" value="Unassembled WGS sequence"/>
</dbReference>
<dbReference type="EMBL" id="JASPKY010000355">
    <property type="protein sequence ID" value="KAK9704217.1"/>
    <property type="molecule type" value="Genomic_DNA"/>
</dbReference>
<organism evidence="2 3">
    <name type="scientific">Popillia japonica</name>
    <name type="common">Japanese beetle</name>
    <dbReference type="NCBI Taxonomy" id="7064"/>
    <lineage>
        <taxon>Eukaryota</taxon>
        <taxon>Metazoa</taxon>
        <taxon>Ecdysozoa</taxon>
        <taxon>Arthropoda</taxon>
        <taxon>Hexapoda</taxon>
        <taxon>Insecta</taxon>
        <taxon>Pterygota</taxon>
        <taxon>Neoptera</taxon>
        <taxon>Endopterygota</taxon>
        <taxon>Coleoptera</taxon>
        <taxon>Polyphaga</taxon>
        <taxon>Scarabaeiformia</taxon>
        <taxon>Scarabaeidae</taxon>
        <taxon>Rutelinae</taxon>
        <taxon>Popillia</taxon>
    </lineage>
</organism>
<dbReference type="PANTHER" id="PTHR47055:SF3">
    <property type="entry name" value="PHORBOL-ESTER_DAG-TYPE DOMAIN-CONTAINING PROTEIN"/>
    <property type="match status" value="1"/>
</dbReference>